<keyword evidence="1" id="KW-0812">Transmembrane</keyword>
<sequence length="115" mass="12796">MELVLALFPVMFLKHFWTAINTPRGRYLSGWMAKAIAVYEAFFYVALLLAPLGPLFLPALAMAVIHWLGVVLYFRGVLARYKGLAPAYAGFETAELLFLVAAALWLLVGGRYVIT</sequence>
<reference evidence="2 3" key="1">
    <citation type="journal article" date="2020" name="Nat. Commun.">
        <title>The structures of two archaeal type IV pili illuminate evolutionary relationships.</title>
        <authorList>
            <person name="Wang F."/>
            <person name="Baquero D.P."/>
            <person name="Su Z."/>
            <person name="Beltran L.C."/>
            <person name="Prangishvili D."/>
            <person name="Krupovic M."/>
            <person name="Egelman E.H."/>
        </authorList>
    </citation>
    <scope>NUCLEOTIDE SEQUENCE [LARGE SCALE GENOMIC DNA]</scope>
    <source>
        <strain evidence="2 3">2GA</strain>
    </source>
</reference>
<feature type="transmembrane region" description="Helical" evidence="1">
    <location>
        <begin position="56"/>
        <end position="76"/>
    </location>
</feature>
<dbReference type="Proteomes" id="UP000554766">
    <property type="component" value="Unassembled WGS sequence"/>
</dbReference>
<keyword evidence="1" id="KW-0472">Membrane</keyword>
<dbReference type="EMBL" id="JAAVJF010000001">
    <property type="protein sequence ID" value="NYR14928.1"/>
    <property type="molecule type" value="Genomic_DNA"/>
</dbReference>
<evidence type="ECO:0000313" key="2">
    <source>
        <dbReference type="EMBL" id="NYR14928.1"/>
    </source>
</evidence>
<protein>
    <submittedName>
        <fullName evidence="2">Uncharacterized protein</fullName>
    </submittedName>
</protein>
<proteinExistence type="predicted"/>
<gene>
    <name evidence="2" type="ORF">HC235_02915</name>
</gene>
<evidence type="ECO:0000313" key="3">
    <source>
        <dbReference type="Proteomes" id="UP000554766"/>
    </source>
</evidence>
<feature type="transmembrane region" description="Helical" evidence="1">
    <location>
        <begin position="96"/>
        <end position="114"/>
    </location>
</feature>
<dbReference type="RefSeq" id="WP_179790329.1">
    <property type="nucleotide sequence ID" value="NZ_JAAVJF010000001.1"/>
</dbReference>
<accession>A0A7L4P7B7</accession>
<keyword evidence="3" id="KW-1185">Reference proteome</keyword>
<organism evidence="2 3">
    <name type="scientific">Pyrobaculum arsenaticum</name>
    <dbReference type="NCBI Taxonomy" id="121277"/>
    <lineage>
        <taxon>Archaea</taxon>
        <taxon>Thermoproteota</taxon>
        <taxon>Thermoprotei</taxon>
        <taxon>Thermoproteales</taxon>
        <taxon>Thermoproteaceae</taxon>
        <taxon>Pyrobaculum</taxon>
    </lineage>
</organism>
<comment type="caution">
    <text evidence="2">The sequence shown here is derived from an EMBL/GenBank/DDBJ whole genome shotgun (WGS) entry which is preliminary data.</text>
</comment>
<keyword evidence="1" id="KW-1133">Transmembrane helix</keyword>
<evidence type="ECO:0000256" key="1">
    <source>
        <dbReference type="SAM" id="Phobius"/>
    </source>
</evidence>
<name>A0A7L4P7B7_9CREN</name>
<dbReference type="AlphaFoldDB" id="A0A7L4P7B7"/>
<feature type="transmembrane region" description="Helical" evidence="1">
    <location>
        <begin position="28"/>
        <end position="49"/>
    </location>
</feature>